<dbReference type="InterPro" id="IPR001128">
    <property type="entry name" value="Cyt_P450"/>
</dbReference>
<dbReference type="PANTHER" id="PTHR24282">
    <property type="entry name" value="CYTOCHROME P450 FAMILY MEMBER"/>
    <property type="match status" value="1"/>
</dbReference>
<comment type="similarity">
    <text evidence="2 12">Belongs to the cytochrome P450 family.</text>
</comment>
<evidence type="ECO:0000313" key="14">
    <source>
        <dbReference type="EnsemblPlants" id="AUR62033991-RA:cds"/>
    </source>
</evidence>
<keyword evidence="4 13" id="KW-0812">Transmembrane</keyword>
<evidence type="ECO:0000256" key="2">
    <source>
        <dbReference type="ARBA" id="ARBA00010617"/>
    </source>
</evidence>
<dbReference type="Proteomes" id="UP000596660">
    <property type="component" value="Unplaced"/>
</dbReference>
<evidence type="ECO:0000256" key="9">
    <source>
        <dbReference type="ARBA" id="ARBA00023033"/>
    </source>
</evidence>
<dbReference type="GO" id="GO:0016705">
    <property type="term" value="F:oxidoreductase activity, acting on paired donors, with incorporation or reduction of molecular oxygen"/>
    <property type="evidence" value="ECO:0007669"/>
    <property type="project" value="InterPro"/>
</dbReference>
<evidence type="ECO:0000256" key="5">
    <source>
        <dbReference type="ARBA" id="ARBA00022723"/>
    </source>
</evidence>
<comment type="subcellular location">
    <subcellularLocation>
        <location evidence="1">Membrane</location>
    </subcellularLocation>
</comment>
<evidence type="ECO:0000313" key="15">
    <source>
        <dbReference type="Proteomes" id="UP000596660"/>
    </source>
</evidence>
<protein>
    <recommendedName>
        <fullName evidence="16">Cytochrome P450</fullName>
    </recommendedName>
</protein>
<dbReference type="InterPro" id="IPR050665">
    <property type="entry name" value="Cytochrome_P450_Monooxygen"/>
</dbReference>
<reference evidence="14" key="2">
    <citation type="submission" date="2021-03" db="UniProtKB">
        <authorList>
            <consortium name="EnsemblPlants"/>
        </authorList>
    </citation>
    <scope>IDENTIFICATION</scope>
</reference>
<keyword evidence="6 13" id="KW-1133">Transmembrane helix</keyword>
<evidence type="ECO:0000256" key="11">
    <source>
        <dbReference type="PIRSR" id="PIRSR602401-1"/>
    </source>
</evidence>
<evidence type="ECO:0000256" key="4">
    <source>
        <dbReference type="ARBA" id="ARBA00022692"/>
    </source>
</evidence>
<keyword evidence="5 11" id="KW-0479">Metal-binding</keyword>
<dbReference type="GO" id="GO:0005506">
    <property type="term" value="F:iron ion binding"/>
    <property type="evidence" value="ECO:0007669"/>
    <property type="project" value="InterPro"/>
</dbReference>
<reference evidence="14" key="1">
    <citation type="journal article" date="2017" name="Nature">
        <title>The genome of Chenopodium quinoa.</title>
        <authorList>
            <person name="Jarvis D.E."/>
            <person name="Ho Y.S."/>
            <person name="Lightfoot D.J."/>
            <person name="Schmoeckel S.M."/>
            <person name="Li B."/>
            <person name="Borm T.J.A."/>
            <person name="Ohyanagi H."/>
            <person name="Mineta K."/>
            <person name="Michell C.T."/>
            <person name="Saber N."/>
            <person name="Kharbatia N.M."/>
            <person name="Rupper R.R."/>
            <person name="Sharp A.R."/>
            <person name="Dally N."/>
            <person name="Boughton B.A."/>
            <person name="Woo Y.H."/>
            <person name="Gao G."/>
            <person name="Schijlen E.G.W.M."/>
            <person name="Guo X."/>
            <person name="Momin A.A."/>
            <person name="Negrao S."/>
            <person name="Al-Babili S."/>
            <person name="Gehring C."/>
            <person name="Roessner U."/>
            <person name="Jung C."/>
            <person name="Murphy K."/>
            <person name="Arold S.T."/>
            <person name="Gojobori T."/>
            <person name="van der Linden C.G."/>
            <person name="van Loo E.N."/>
            <person name="Jellen E.N."/>
            <person name="Maughan P.J."/>
            <person name="Tester M."/>
        </authorList>
    </citation>
    <scope>NUCLEOTIDE SEQUENCE [LARGE SCALE GENOMIC DNA]</scope>
    <source>
        <strain evidence="14">cv. PI 614886</strain>
    </source>
</reference>
<dbReference type="EnsemblPlants" id="AUR62033991-RA">
    <property type="protein sequence ID" value="AUR62033991-RA:cds"/>
    <property type="gene ID" value="AUR62033991"/>
</dbReference>
<dbReference type="GO" id="GO:0016020">
    <property type="term" value="C:membrane"/>
    <property type="evidence" value="ECO:0007669"/>
    <property type="project" value="UniProtKB-SubCell"/>
</dbReference>
<keyword evidence="7 12" id="KW-0560">Oxidoreductase</keyword>
<dbReference type="Gene3D" id="1.10.630.10">
    <property type="entry name" value="Cytochrome P450"/>
    <property type="match status" value="2"/>
</dbReference>
<dbReference type="SUPFAM" id="SSF48264">
    <property type="entry name" value="Cytochrome P450"/>
    <property type="match status" value="2"/>
</dbReference>
<dbReference type="InterPro" id="IPR017972">
    <property type="entry name" value="Cyt_P450_CS"/>
</dbReference>
<proteinExistence type="inferred from homology"/>
<dbReference type="Gramene" id="AUR62033991-RA">
    <property type="protein sequence ID" value="AUR62033991-RA:cds"/>
    <property type="gene ID" value="AUR62033991"/>
</dbReference>
<dbReference type="SMR" id="A0A803MRU0"/>
<keyword evidence="3 11" id="KW-0349">Heme</keyword>
<dbReference type="Pfam" id="PF00067">
    <property type="entry name" value="p450"/>
    <property type="match status" value="1"/>
</dbReference>
<evidence type="ECO:0000256" key="13">
    <source>
        <dbReference type="SAM" id="Phobius"/>
    </source>
</evidence>
<evidence type="ECO:0000256" key="3">
    <source>
        <dbReference type="ARBA" id="ARBA00022617"/>
    </source>
</evidence>
<dbReference type="GO" id="GO:0020037">
    <property type="term" value="F:heme binding"/>
    <property type="evidence" value="ECO:0007669"/>
    <property type="project" value="InterPro"/>
</dbReference>
<dbReference type="PANTHER" id="PTHR24282:SF254">
    <property type="entry name" value="CYTOCHROME P450 CYP72A219-LIKE"/>
    <property type="match status" value="1"/>
</dbReference>
<evidence type="ECO:0000256" key="8">
    <source>
        <dbReference type="ARBA" id="ARBA00023004"/>
    </source>
</evidence>
<keyword evidence="8 11" id="KW-0408">Iron</keyword>
<dbReference type="InterPro" id="IPR036396">
    <property type="entry name" value="Cyt_P450_sf"/>
</dbReference>
<keyword evidence="9 12" id="KW-0503">Monooxygenase</keyword>
<evidence type="ECO:0000256" key="1">
    <source>
        <dbReference type="ARBA" id="ARBA00004370"/>
    </source>
</evidence>
<evidence type="ECO:0008006" key="16">
    <source>
        <dbReference type="Google" id="ProtNLM"/>
    </source>
</evidence>
<evidence type="ECO:0000256" key="12">
    <source>
        <dbReference type="RuleBase" id="RU000461"/>
    </source>
</evidence>
<sequence length="583" mass="65559">MLGNMLTDILATVFLVIVLVYVPLHLINSLWLKPKRLEKCLRDQGFRGNPYRPIYGDLAEITGMARSSLSKSFTSLTHDIVSRILPFLHHTIQQYGKESFIWYGRNPKINITKIELIKEIFTKYEVFTKQSPAKKTMFGLPMREGEDWAKVRKIINPAFEIEKLKCVEGKGGCEIGGVGRISGARVREGWSAIGGGGWGEWLGVFSGRKSAPDAGGGQIGRGYGGCAVAGVNMLPTMEKCCDKMIRKWDEVVATSGSAEVDVYSSLSMYSGDVIAITSFGSSYEEGEKLYKLQEEDLSLTFQAMRTMTNYIPGWRYLPTKANRRKKKLDREIKETAKTLVDKRKKLKQIKDSKNKDDLLSVMLESNEKEIEEDGVGLPMEDLIEECKLFMLAGKDTTSSLLTWVMVLLSQHQDWQNKAREEVLSHFGKDYTPDYKGLNSLKIMNMIINETLRIYPPIATLSRIIHTNTNLKQLTLLSGMEISMPLSMVHRDRELWGDDASEFNPNRFSEGVLSASKVPGSFFPFGGGPRICVGKNYALIESKLALTKILQRFSFELSSSYVHAPIFELALVPQFGAQLILHKI</sequence>
<evidence type="ECO:0000256" key="6">
    <source>
        <dbReference type="ARBA" id="ARBA00022989"/>
    </source>
</evidence>
<name>A0A803MRU0_CHEQI</name>
<comment type="cofactor">
    <cofactor evidence="11">
        <name>heme</name>
        <dbReference type="ChEBI" id="CHEBI:30413"/>
    </cofactor>
</comment>
<keyword evidence="10 13" id="KW-0472">Membrane</keyword>
<dbReference type="PRINTS" id="PR00463">
    <property type="entry name" value="EP450I"/>
</dbReference>
<feature type="transmembrane region" description="Helical" evidence="13">
    <location>
        <begin position="12"/>
        <end position="32"/>
    </location>
</feature>
<evidence type="ECO:0000256" key="10">
    <source>
        <dbReference type="ARBA" id="ARBA00023136"/>
    </source>
</evidence>
<dbReference type="InterPro" id="IPR002401">
    <property type="entry name" value="Cyt_P450_E_grp-I"/>
</dbReference>
<dbReference type="AlphaFoldDB" id="A0A803MRU0"/>
<keyword evidence="15" id="KW-1185">Reference proteome</keyword>
<evidence type="ECO:0000256" key="7">
    <source>
        <dbReference type="ARBA" id="ARBA00023002"/>
    </source>
</evidence>
<dbReference type="GO" id="GO:0004497">
    <property type="term" value="F:monooxygenase activity"/>
    <property type="evidence" value="ECO:0007669"/>
    <property type="project" value="UniProtKB-KW"/>
</dbReference>
<accession>A0A803MRU0</accession>
<organism evidence="14 15">
    <name type="scientific">Chenopodium quinoa</name>
    <name type="common">Quinoa</name>
    <dbReference type="NCBI Taxonomy" id="63459"/>
    <lineage>
        <taxon>Eukaryota</taxon>
        <taxon>Viridiplantae</taxon>
        <taxon>Streptophyta</taxon>
        <taxon>Embryophyta</taxon>
        <taxon>Tracheophyta</taxon>
        <taxon>Spermatophyta</taxon>
        <taxon>Magnoliopsida</taxon>
        <taxon>eudicotyledons</taxon>
        <taxon>Gunneridae</taxon>
        <taxon>Pentapetalae</taxon>
        <taxon>Caryophyllales</taxon>
        <taxon>Chenopodiaceae</taxon>
        <taxon>Chenopodioideae</taxon>
        <taxon>Atripliceae</taxon>
        <taxon>Chenopodium</taxon>
    </lineage>
</organism>
<dbReference type="PRINTS" id="PR00385">
    <property type="entry name" value="P450"/>
</dbReference>
<dbReference type="PROSITE" id="PS00086">
    <property type="entry name" value="CYTOCHROME_P450"/>
    <property type="match status" value="1"/>
</dbReference>
<feature type="binding site" description="axial binding residue" evidence="11">
    <location>
        <position position="531"/>
    </location>
    <ligand>
        <name>heme</name>
        <dbReference type="ChEBI" id="CHEBI:30413"/>
    </ligand>
    <ligandPart>
        <name>Fe</name>
        <dbReference type="ChEBI" id="CHEBI:18248"/>
    </ligandPart>
</feature>